<keyword evidence="2 6" id="KW-0223">Dioxygenase</keyword>
<proteinExistence type="inferred from homology"/>
<dbReference type="AlphaFoldDB" id="A0A6I3MBK5"/>
<organism evidence="6 7">
    <name type="scientific">Agromyces bracchium</name>
    <dbReference type="NCBI Taxonomy" id="88376"/>
    <lineage>
        <taxon>Bacteria</taxon>
        <taxon>Bacillati</taxon>
        <taxon>Actinomycetota</taxon>
        <taxon>Actinomycetes</taxon>
        <taxon>Micrococcales</taxon>
        <taxon>Microbacteriaceae</taxon>
        <taxon>Agromyces</taxon>
    </lineage>
</organism>
<dbReference type="EC" id="1.13.11.3" evidence="6"/>
<comment type="similarity">
    <text evidence="1">Belongs to the intradiol ring-cleavage dioxygenase family.</text>
</comment>
<evidence type="ECO:0000256" key="3">
    <source>
        <dbReference type="ARBA" id="ARBA00023002"/>
    </source>
</evidence>
<dbReference type="SUPFAM" id="SSF49482">
    <property type="entry name" value="Aromatic compound dioxygenase"/>
    <property type="match status" value="1"/>
</dbReference>
<dbReference type="GO" id="GO:0008199">
    <property type="term" value="F:ferric iron binding"/>
    <property type="evidence" value="ECO:0007669"/>
    <property type="project" value="InterPro"/>
</dbReference>
<keyword evidence="7" id="KW-1185">Reference proteome</keyword>
<accession>A0A6I3MBK5</accession>
<dbReference type="Proteomes" id="UP000433071">
    <property type="component" value="Unassembled WGS sequence"/>
</dbReference>
<feature type="region of interest" description="Disordered" evidence="4">
    <location>
        <begin position="1"/>
        <end position="35"/>
    </location>
</feature>
<feature type="domain" description="Intradiol ring-cleavage dioxygenases" evidence="5">
    <location>
        <begin position="62"/>
        <end position="129"/>
    </location>
</feature>
<dbReference type="InterPro" id="IPR050770">
    <property type="entry name" value="Intradiol_RC_Dioxygenase"/>
</dbReference>
<dbReference type="GO" id="GO:0018578">
    <property type="term" value="F:protocatechuate 3,4-dioxygenase activity"/>
    <property type="evidence" value="ECO:0007669"/>
    <property type="project" value="UniProtKB-EC"/>
</dbReference>
<evidence type="ECO:0000256" key="4">
    <source>
        <dbReference type="SAM" id="MobiDB-lite"/>
    </source>
</evidence>
<evidence type="ECO:0000259" key="5">
    <source>
        <dbReference type="Pfam" id="PF00775"/>
    </source>
</evidence>
<dbReference type="InterPro" id="IPR012786">
    <property type="entry name" value="Protocat_dOase_a"/>
</dbReference>
<comment type="caution">
    <text evidence="6">The sequence shown here is derived from an EMBL/GenBank/DDBJ whole genome shotgun (WGS) entry which is preliminary data.</text>
</comment>
<dbReference type="PANTHER" id="PTHR33711">
    <property type="entry name" value="DIOXYGENASE, PUTATIVE (AFU_ORTHOLOGUE AFUA_2G02910)-RELATED"/>
    <property type="match status" value="1"/>
</dbReference>
<protein>
    <submittedName>
        <fullName evidence="6">Protocatechuate 3,4-dioxygenase subunit alpha</fullName>
        <ecNumber evidence="6">1.13.11.3</ecNumber>
    </submittedName>
</protein>
<sequence>MPDTNGREAFDATDLPGAHAHAPAHEGPLGQTPSQTVGPFFGYALPYAGGPDVRAAWQPDAVRVHGTVFDGAGDPIPDAIVEIWGADATGRPSTERGSFARDQHGFAGFGRAAVDRDGHYSFTTVKPGAARPGSAPYLLVTVFARGVLHHLSTRAYFGDEPEANEADPLLARVDADRRDTLIAEADAPRSYRFDIRLQGENETVFLDYGTEV</sequence>
<evidence type="ECO:0000256" key="2">
    <source>
        <dbReference type="ARBA" id="ARBA00022964"/>
    </source>
</evidence>
<dbReference type="OrthoDB" id="4417174at2"/>
<keyword evidence="3 6" id="KW-0560">Oxidoreductase</keyword>
<dbReference type="InterPro" id="IPR015889">
    <property type="entry name" value="Intradiol_dOase_core"/>
</dbReference>
<dbReference type="Gene3D" id="2.60.130.10">
    <property type="entry name" value="Aromatic compound dioxygenase"/>
    <property type="match status" value="1"/>
</dbReference>
<evidence type="ECO:0000313" key="6">
    <source>
        <dbReference type="EMBL" id="MTH69367.1"/>
    </source>
</evidence>
<dbReference type="NCBIfam" id="TIGR02423">
    <property type="entry name" value="protocat_alph"/>
    <property type="match status" value="1"/>
</dbReference>
<feature type="compositionally biased region" description="Low complexity" evidence="4">
    <location>
        <begin position="15"/>
        <end position="30"/>
    </location>
</feature>
<dbReference type="PANTHER" id="PTHR33711:SF9">
    <property type="entry name" value="PROTOCATECHUATE 3,4-DIOXYGENASE ALPHA CHAIN"/>
    <property type="match status" value="1"/>
</dbReference>
<dbReference type="Pfam" id="PF00775">
    <property type="entry name" value="Dioxygenase_C"/>
    <property type="match status" value="1"/>
</dbReference>
<gene>
    <name evidence="6" type="primary">pcaG</name>
    <name evidence="6" type="ORF">GJ743_13405</name>
</gene>
<dbReference type="InterPro" id="IPR000627">
    <property type="entry name" value="Intradiol_dOase_C"/>
</dbReference>
<feature type="compositionally biased region" description="Basic and acidic residues" evidence="4">
    <location>
        <begin position="1"/>
        <end position="10"/>
    </location>
</feature>
<name>A0A6I3MBK5_9MICO</name>
<evidence type="ECO:0000256" key="1">
    <source>
        <dbReference type="ARBA" id="ARBA00007825"/>
    </source>
</evidence>
<dbReference type="EMBL" id="WMLB01000026">
    <property type="protein sequence ID" value="MTH69367.1"/>
    <property type="molecule type" value="Genomic_DNA"/>
</dbReference>
<evidence type="ECO:0000313" key="7">
    <source>
        <dbReference type="Proteomes" id="UP000433071"/>
    </source>
</evidence>
<reference evidence="6 7" key="1">
    <citation type="submission" date="2019-11" db="EMBL/GenBank/DDBJ databases">
        <title>Agromyces kandeliae sp. nov., isolated from mangrove soil.</title>
        <authorList>
            <person name="Wang R."/>
        </authorList>
    </citation>
    <scope>NUCLEOTIDE SEQUENCE [LARGE SCALE GENOMIC DNA]</scope>
    <source>
        <strain evidence="6 7">JCM 11433</strain>
    </source>
</reference>
<dbReference type="RefSeq" id="WP_155052413.1">
    <property type="nucleotide sequence ID" value="NZ_BAAAIB010000008.1"/>
</dbReference>